<dbReference type="InterPro" id="IPR012867">
    <property type="entry name" value="DUF1648"/>
</dbReference>
<protein>
    <submittedName>
        <fullName evidence="3">Hemolysin expression modulating protein</fullName>
    </submittedName>
</protein>
<dbReference type="PIRSF" id="PIRSF038959">
    <property type="entry name" value="SdpI"/>
    <property type="match status" value="1"/>
</dbReference>
<sequence>MIKKNKGFILVTTFVTLLPMFVGLFLWNQLPDKMPTHFNGQGVVDGYSGKPFAVIGIYLFCAAMHLLCAFVTASDPRKSNISQKIYRLILCICPLVSLFVAVTMYGTALNYNILSVDTLAILLVGVLYIVLGNYLPKCRQNYTIGIKLPWTLSNEDTWDYTHRMAGKWWIGGGILTILASFQHLIDPVYVFIAITLIITLIPAVASYLYYRKHMGF</sequence>
<dbReference type="PANTHER" id="PTHR37810:SF5">
    <property type="entry name" value="IMMUNITY PROTEIN SDPI"/>
    <property type="match status" value="1"/>
</dbReference>
<keyword evidence="4" id="KW-1185">Reference proteome</keyword>
<dbReference type="InterPro" id="IPR025962">
    <property type="entry name" value="SdpI/YhfL"/>
</dbReference>
<dbReference type="InterPro" id="IPR026272">
    <property type="entry name" value="SdpI"/>
</dbReference>
<feature type="transmembrane region" description="Helical" evidence="1">
    <location>
        <begin position="7"/>
        <end position="27"/>
    </location>
</feature>
<dbReference type="AlphaFoldDB" id="A0A391NZG7"/>
<dbReference type="GO" id="GO:0009636">
    <property type="term" value="P:response to toxic substance"/>
    <property type="evidence" value="ECO:0007669"/>
    <property type="project" value="TreeGrafter"/>
</dbReference>
<dbReference type="Pfam" id="PF07853">
    <property type="entry name" value="DUF1648"/>
    <property type="match status" value="1"/>
</dbReference>
<keyword evidence="1" id="KW-0472">Membrane</keyword>
<feature type="transmembrane region" description="Helical" evidence="1">
    <location>
        <begin position="111"/>
        <end position="131"/>
    </location>
</feature>
<feature type="transmembrane region" description="Helical" evidence="1">
    <location>
        <begin position="85"/>
        <end position="105"/>
    </location>
</feature>
<feature type="transmembrane region" description="Helical" evidence="1">
    <location>
        <begin position="191"/>
        <end position="210"/>
    </location>
</feature>
<feature type="domain" description="DUF1648" evidence="2">
    <location>
        <begin position="15"/>
        <end position="60"/>
    </location>
</feature>
<dbReference type="Pfam" id="PF13630">
    <property type="entry name" value="SdpI"/>
    <property type="match status" value="1"/>
</dbReference>
<gene>
    <name evidence="3" type="ORF">KGMB01110_14300</name>
</gene>
<dbReference type="Proteomes" id="UP000265643">
    <property type="component" value="Unassembled WGS sequence"/>
</dbReference>
<keyword evidence="1" id="KW-0812">Transmembrane</keyword>
<keyword evidence="1" id="KW-1133">Transmembrane helix</keyword>
<proteinExistence type="predicted"/>
<organism evidence="3 4">
    <name type="scientific">Mediterraneibacter butyricigenes</name>
    <dbReference type="NCBI Taxonomy" id="2316025"/>
    <lineage>
        <taxon>Bacteria</taxon>
        <taxon>Bacillati</taxon>
        <taxon>Bacillota</taxon>
        <taxon>Clostridia</taxon>
        <taxon>Lachnospirales</taxon>
        <taxon>Lachnospiraceae</taxon>
        <taxon>Mediterraneibacter</taxon>
    </lineage>
</organism>
<evidence type="ECO:0000313" key="3">
    <source>
        <dbReference type="EMBL" id="GCA66994.1"/>
    </source>
</evidence>
<dbReference type="EMBL" id="BHGK01000001">
    <property type="protein sequence ID" value="GCA66994.1"/>
    <property type="molecule type" value="Genomic_DNA"/>
</dbReference>
<dbReference type="PANTHER" id="PTHR37810">
    <property type="entry name" value="IMMUNITY PROTEIN SDPI"/>
    <property type="match status" value="1"/>
</dbReference>
<feature type="transmembrane region" description="Helical" evidence="1">
    <location>
        <begin position="52"/>
        <end position="73"/>
    </location>
</feature>
<accession>A0A391NZG7</accession>
<dbReference type="RefSeq" id="WP_119297937.1">
    <property type="nucleotide sequence ID" value="NZ_BHGK01000001.1"/>
</dbReference>
<reference evidence="4" key="1">
    <citation type="submission" date="2018-09" db="EMBL/GenBank/DDBJ databases">
        <title>Draft Genome Sequence of Mediterraneibacter sp. KCTC 15684.</title>
        <authorList>
            <person name="Kim J.S."/>
            <person name="Han K.I."/>
            <person name="Suh M.K."/>
            <person name="Lee K.C."/>
            <person name="Eom M.K."/>
            <person name="Lee J.H."/>
            <person name="Park S.H."/>
            <person name="Kang S.W."/>
            <person name="Park J.E."/>
            <person name="Oh B.S."/>
            <person name="Yu S.Y."/>
            <person name="Choi S.H."/>
            <person name="Lee D.H."/>
            <person name="Yoon H."/>
            <person name="Kim B."/>
            <person name="Yang S.J."/>
            <person name="Lee J.S."/>
        </authorList>
    </citation>
    <scope>NUCLEOTIDE SEQUENCE [LARGE SCALE GENOMIC DNA]</scope>
    <source>
        <strain evidence="4">KCTC 15684</strain>
    </source>
</reference>
<feature type="transmembrane region" description="Helical" evidence="1">
    <location>
        <begin position="168"/>
        <end position="185"/>
    </location>
</feature>
<evidence type="ECO:0000259" key="2">
    <source>
        <dbReference type="Pfam" id="PF07853"/>
    </source>
</evidence>
<evidence type="ECO:0000313" key="4">
    <source>
        <dbReference type="Proteomes" id="UP000265643"/>
    </source>
</evidence>
<evidence type="ECO:0000256" key="1">
    <source>
        <dbReference type="SAM" id="Phobius"/>
    </source>
</evidence>
<name>A0A391NZG7_9FIRM</name>
<comment type="caution">
    <text evidence="3">The sequence shown here is derived from an EMBL/GenBank/DDBJ whole genome shotgun (WGS) entry which is preliminary data.</text>
</comment>